<proteinExistence type="predicted"/>
<evidence type="ECO:0000313" key="3">
    <source>
        <dbReference type="EMBL" id="KAL2071198.1"/>
    </source>
</evidence>
<gene>
    <name evidence="3" type="ORF">VTL71DRAFT_12433</name>
</gene>
<dbReference type="InterPro" id="IPR052895">
    <property type="entry name" value="HetReg/Transcr_Mod"/>
</dbReference>
<evidence type="ECO:0000259" key="2">
    <source>
        <dbReference type="Pfam" id="PF06985"/>
    </source>
</evidence>
<sequence>MKSSTERGSKRKAEQDSVDSNAPKRSRVGESSLQKLSKTRLTKELVQSAVQHGKDELTRKNTYVYPSLKEGHGQDIRILIIERGENGSIRCKLVPCSLPKSTSTTTASYRYVALSYFWSDGDPIHAVKISNYSTPEERMRQPSKEEEVFARKIPKNSGRPGQQAEWRASDQIFVRTTFYQALERFRREDVDVYMWIDALCIDQDDVPKELLSVWLGDGDEVEVRPEECFGFLTSVLDIPNLGAMLEDLANRDNLELR</sequence>
<dbReference type="Pfam" id="PF06985">
    <property type="entry name" value="HET"/>
    <property type="match status" value="1"/>
</dbReference>
<comment type="caution">
    <text evidence="3">The sequence shown here is derived from an EMBL/GenBank/DDBJ whole genome shotgun (WGS) entry which is preliminary data.</text>
</comment>
<dbReference type="EMBL" id="JAZHXI010000005">
    <property type="protein sequence ID" value="KAL2071198.1"/>
    <property type="molecule type" value="Genomic_DNA"/>
</dbReference>
<name>A0ABR4CPC9_9HELO</name>
<organism evidence="3 4">
    <name type="scientific">Oculimacula yallundae</name>
    <dbReference type="NCBI Taxonomy" id="86028"/>
    <lineage>
        <taxon>Eukaryota</taxon>
        <taxon>Fungi</taxon>
        <taxon>Dikarya</taxon>
        <taxon>Ascomycota</taxon>
        <taxon>Pezizomycotina</taxon>
        <taxon>Leotiomycetes</taxon>
        <taxon>Helotiales</taxon>
        <taxon>Ploettnerulaceae</taxon>
        <taxon>Oculimacula</taxon>
    </lineage>
</organism>
<dbReference type="InterPro" id="IPR010730">
    <property type="entry name" value="HET"/>
</dbReference>
<accession>A0ABR4CPC9</accession>
<reference evidence="3 4" key="1">
    <citation type="journal article" date="2024" name="Commun. Biol.">
        <title>Comparative genomic analysis of thermophilic fungi reveals convergent evolutionary adaptations and gene losses.</title>
        <authorList>
            <person name="Steindorff A.S."/>
            <person name="Aguilar-Pontes M.V."/>
            <person name="Robinson A.J."/>
            <person name="Andreopoulos B."/>
            <person name="LaButti K."/>
            <person name="Kuo A."/>
            <person name="Mondo S."/>
            <person name="Riley R."/>
            <person name="Otillar R."/>
            <person name="Haridas S."/>
            <person name="Lipzen A."/>
            <person name="Grimwood J."/>
            <person name="Schmutz J."/>
            <person name="Clum A."/>
            <person name="Reid I.D."/>
            <person name="Moisan M.C."/>
            <person name="Butler G."/>
            <person name="Nguyen T.T.M."/>
            <person name="Dewar K."/>
            <person name="Conant G."/>
            <person name="Drula E."/>
            <person name="Henrissat B."/>
            <person name="Hansel C."/>
            <person name="Singer S."/>
            <person name="Hutchinson M.I."/>
            <person name="de Vries R.P."/>
            <person name="Natvig D.O."/>
            <person name="Powell A.J."/>
            <person name="Tsang A."/>
            <person name="Grigoriev I.V."/>
        </authorList>
    </citation>
    <scope>NUCLEOTIDE SEQUENCE [LARGE SCALE GENOMIC DNA]</scope>
    <source>
        <strain evidence="3 4">CBS 494.80</strain>
    </source>
</reference>
<dbReference type="PANTHER" id="PTHR24148">
    <property type="entry name" value="ANKYRIN REPEAT DOMAIN-CONTAINING PROTEIN 39 HOMOLOG-RELATED"/>
    <property type="match status" value="1"/>
</dbReference>
<feature type="domain" description="Heterokaryon incompatibility" evidence="2">
    <location>
        <begin position="111"/>
        <end position="206"/>
    </location>
</feature>
<feature type="compositionally biased region" description="Basic and acidic residues" evidence="1">
    <location>
        <begin position="1"/>
        <end position="15"/>
    </location>
</feature>
<evidence type="ECO:0000256" key="1">
    <source>
        <dbReference type="SAM" id="MobiDB-lite"/>
    </source>
</evidence>
<keyword evidence="4" id="KW-1185">Reference proteome</keyword>
<protein>
    <recommendedName>
        <fullName evidence="2">Heterokaryon incompatibility domain-containing protein</fullName>
    </recommendedName>
</protein>
<dbReference type="PANTHER" id="PTHR24148:SF73">
    <property type="entry name" value="HET DOMAIN PROTEIN (AFU_ORTHOLOGUE AFUA_8G01020)"/>
    <property type="match status" value="1"/>
</dbReference>
<dbReference type="Proteomes" id="UP001595075">
    <property type="component" value="Unassembled WGS sequence"/>
</dbReference>
<evidence type="ECO:0000313" key="4">
    <source>
        <dbReference type="Proteomes" id="UP001595075"/>
    </source>
</evidence>
<feature type="region of interest" description="Disordered" evidence="1">
    <location>
        <begin position="1"/>
        <end position="35"/>
    </location>
</feature>